<dbReference type="AlphaFoldDB" id="A0A100WEA6"/>
<accession>A0A100WEA6</accession>
<sequence length="287" mass="32159">MAVALLPVVEVARVAAVPRAVVLPRPEARVPVVPAVERPAVRAHRSGWLREPRVPVAHRSPRRLRMPRAVHRLPRRLPTPRAVRRRVLRSLMPRAFRRGRRSAVPRAPVTRQRGPSMVRFCRRPRLRVLIRSVRRSPTPAQWCPRPVRPVRPSPKRWCLPLWEATLSPRRRPSSVVRAPVLVAPHPWPQSGVVKVPVAAVARPVVAAEVLVPEVVPLEPVAAVRPAGKPVAAVPVVVPRCLRPPSSRAMPAVVAVQQEAVRPAEVVPVVGPREPLRFRPKLRWRPRP</sequence>
<keyword evidence="2" id="KW-1185">Reference proteome</keyword>
<reference evidence="2" key="1">
    <citation type="journal article" date="2016" name="Genome Announc.">
        <title>Draft Genome Sequences of Five Rapidly Growing Mycobacterium Species, M. thermoresistibile, M. fortuitum subsp. acetamidolyticum, M. canariasense, M. brisbanense, and M. novocastrense.</title>
        <authorList>
            <person name="Katahira K."/>
            <person name="Ogura Y."/>
            <person name="Gotoh Y."/>
            <person name="Hayashi T."/>
        </authorList>
    </citation>
    <scope>NUCLEOTIDE SEQUENCE [LARGE SCALE GENOMIC DNA]</scope>
    <source>
        <strain evidence="2">JCM15298</strain>
    </source>
</reference>
<comment type="caution">
    <text evidence="1">The sequence shown here is derived from an EMBL/GenBank/DDBJ whole genome shotgun (WGS) entry which is preliminary data.</text>
</comment>
<protein>
    <submittedName>
        <fullName evidence="1">Leucine Rich Repeat protein</fullName>
    </submittedName>
</protein>
<dbReference type="EMBL" id="BCSY01000065">
    <property type="protein sequence ID" value="GAS97019.1"/>
    <property type="molecule type" value="Genomic_DNA"/>
</dbReference>
<proteinExistence type="predicted"/>
<organism evidence="1 2">
    <name type="scientific">Mycolicibacterium canariasense</name>
    <name type="common">Mycobacterium canariasense</name>
    <dbReference type="NCBI Taxonomy" id="228230"/>
    <lineage>
        <taxon>Bacteria</taxon>
        <taxon>Bacillati</taxon>
        <taxon>Actinomycetota</taxon>
        <taxon>Actinomycetes</taxon>
        <taxon>Mycobacteriales</taxon>
        <taxon>Mycobacteriaceae</taxon>
        <taxon>Mycolicibacterium</taxon>
    </lineage>
</organism>
<dbReference type="Proteomes" id="UP000069443">
    <property type="component" value="Unassembled WGS sequence"/>
</dbReference>
<gene>
    <name evidence="1" type="ORF">RMCC_3985</name>
</gene>
<evidence type="ECO:0000313" key="2">
    <source>
        <dbReference type="Proteomes" id="UP000069443"/>
    </source>
</evidence>
<name>A0A100WEA6_MYCCR</name>
<evidence type="ECO:0000313" key="1">
    <source>
        <dbReference type="EMBL" id="GAS97019.1"/>
    </source>
</evidence>
<reference evidence="2" key="2">
    <citation type="submission" date="2016-02" db="EMBL/GenBank/DDBJ databases">
        <title>Draft genome sequence of five rapidly growing Mycobacterium species.</title>
        <authorList>
            <person name="Katahira K."/>
            <person name="Gotou Y."/>
            <person name="Iida K."/>
            <person name="Ogura Y."/>
            <person name="Hayashi T."/>
        </authorList>
    </citation>
    <scope>NUCLEOTIDE SEQUENCE [LARGE SCALE GENOMIC DNA]</scope>
    <source>
        <strain evidence="2">JCM15298</strain>
    </source>
</reference>